<dbReference type="EMBL" id="CAJNOJ010000014">
    <property type="protein sequence ID" value="CAF0806784.1"/>
    <property type="molecule type" value="Genomic_DNA"/>
</dbReference>
<feature type="transmembrane region" description="Helical" evidence="8">
    <location>
        <begin position="348"/>
        <end position="371"/>
    </location>
</feature>
<feature type="transmembrane region" description="Helical" evidence="8">
    <location>
        <begin position="391"/>
        <end position="414"/>
    </location>
</feature>
<evidence type="ECO:0000256" key="8">
    <source>
        <dbReference type="SAM" id="Phobius"/>
    </source>
</evidence>
<dbReference type="InterPro" id="IPR000276">
    <property type="entry name" value="GPCR_Rhodpsn"/>
</dbReference>
<feature type="transmembrane region" description="Helical" evidence="8">
    <location>
        <begin position="292"/>
        <end position="309"/>
    </location>
</feature>
<dbReference type="PROSITE" id="PS50262">
    <property type="entry name" value="G_PROTEIN_RECEP_F1_2"/>
    <property type="match status" value="2"/>
</dbReference>
<dbReference type="OrthoDB" id="10005568at2759"/>
<evidence type="ECO:0000256" key="4">
    <source>
        <dbReference type="ARBA" id="ARBA00023040"/>
    </source>
</evidence>
<feature type="transmembrane region" description="Helical" evidence="8">
    <location>
        <begin position="205"/>
        <end position="229"/>
    </location>
</feature>
<evidence type="ECO:0000256" key="5">
    <source>
        <dbReference type="ARBA" id="ARBA00023136"/>
    </source>
</evidence>
<feature type="transmembrane region" description="Helical" evidence="8">
    <location>
        <begin position="565"/>
        <end position="585"/>
    </location>
</feature>
<feature type="transmembrane region" description="Helical" evidence="8">
    <location>
        <begin position="159"/>
        <end position="184"/>
    </location>
</feature>
<evidence type="ECO:0000256" key="1">
    <source>
        <dbReference type="ARBA" id="ARBA00004141"/>
    </source>
</evidence>
<evidence type="ECO:0000259" key="9">
    <source>
        <dbReference type="PROSITE" id="PS50262"/>
    </source>
</evidence>
<feature type="domain" description="G-protein coupled receptors family 1 profile" evidence="9">
    <location>
        <begin position="89"/>
        <end position="268"/>
    </location>
</feature>
<evidence type="ECO:0000256" key="3">
    <source>
        <dbReference type="ARBA" id="ARBA00022989"/>
    </source>
</evidence>
<dbReference type="SUPFAM" id="SSF81321">
    <property type="entry name" value="Family A G protein-coupled receptor-like"/>
    <property type="match status" value="2"/>
</dbReference>
<protein>
    <recommendedName>
        <fullName evidence="9">G-protein coupled receptors family 1 profile domain-containing protein</fullName>
    </recommendedName>
</protein>
<keyword evidence="3 8" id="KW-1133">Transmembrane helix</keyword>
<keyword evidence="4" id="KW-0297">G-protein coupled receptor</keyword>
<dbReference type="PRINTS" id="PR00237">
    <property type="entry name" value="GPCRRHODOPSN"/>
</dbReference>
<feature type="transmembrane region" description="Helical" evidence="8">
    <location>
        <begin position="474"/>
        <end position="498"/>
    </location>
</feature>
<sequence>MSPTVAESIIFVSQKYTIVVHIIIFLTGIVGNICNIIVFRTLKPFRLNQGAFYLVVAAVVDLFLLVIVLPLRIADYGYGYDAMRYSLAWSICLASVDQYLSTHYIPSLRQMSSLKSAHRLVSIAICFWTLHGIPFLIFFEIKQSAGCAVYNRGFLIYYSYIQFCTLSGILPITISATSASLAYLNVRRIVRRQIPIIRRRLDRQLTAMVLTKVAFLVVTTSPFVLTRIILMNRYIDPNDSIRLAIEQLISTVTSSLFYINSAGTFYVFLFVSKRFRQQFRHVWKKAIGKTMLLPKAMSSTDIATSILFVSQQLAIYGYLSILITGVIGNIVNILVFSCYKLFRRNHCAFYLLAQTIIDCCLLVFALSFRILELAFTIDYTRTSVVWCKLRPMIAHTLTLLTFSAICFAAIDQYLSTNYHAWLRQMSTFRLSRRLMYVSIIVWILYDSIFLFFFELRPGIGCNIYNADFSKYYSFFHYIVLNGFIPILVSTSFSLLAYLNVRRIVQMRMQVVRRKLDKQLTAMVLAKVASLVSTVLPSIAFRIYILNVTVNSTDTVRIAIHQLVSNIAYALFYINPACTFYLFILVSSRFRRQIRYTFTFLKGYGRRCCRLPVTNQIVPANDERSEFE</sequence>
<dbReference type="PANTHER" id="PTHR24243:SF208">
    <property type="entry name" value="PYROKININ-1 RECEPTOR"/>
    <property type="match status" value="1"/>
</dbReference>
<evidence type="ECO:0000256" key="2">
    <source>
        <dbReference type="ARBA" id="ARBA00022692"/>
    </source>
</evidence>
<feature type="transmembrane region" description="Helical" evidence="8">
    <location>
        <begin position="315"/>
        <end position="336"/>
    </location>
</feature>
<dbReference type="Gene3D" id="1.20.1070.10">
    <property type="entry name" value="Rhodopsin 7-helix transmembrane proteins"/>
    <property type="match status" value="2"/>
</dbReference>
<dbReference type="PANTHER" id="PTHR24243">
    <property type="entry name" value="G-PROTEIN COUPLED RECEPTOR"/>
    <property type="match status" value="1"/>
</dbReference>
<dbReference type="GO" id="GO:0005886">
    <property type="term" value="C:plasma membrane"/>
    <property type="evidence" value="ECO:0007669"/>
    <property type="project" value="TreeGrafter"/>
</dbReference>
<feature type="transmembrane region" description="Helical" evidence="8">
    <location>
        <begin position="83"/>
        <end position="100"/>
    </location>
</feature>
<reference evidence="10" key="1">
    <citation type="submission" date="2021-02" db="EMBL/GenBank/DDBJ databases">
        <authorList>
            <person name="Nowell W R."/>
        </authorList>
    </citation>
    <scope>NUCLEOTIDE SEQUENCE</scope>
</reference>
<feature type="transmembrane region" description="Helical" evidence="8">
    <location>
        <begin position="120"/>
        <end position="139"/>
    </location>
</feature>
<evidence type="ECO:0000313" key="10">
    <source>
        <dbReference type="EMBL" id="CAF0806784.1"/>
    </source>
</evidence>
<dbReference type="InterPro" id="IPR017452">
    <property type="entry name" value="GPCR_Rhodpsn_7TM"/>
</dbReference>
<keyword evidence="6" id="KW-0675">Receptor</keyword>
<name>A0A813TBQ8_ADIRI</name>
<keyword evidence="7" id="KW-0807">Transducer</keyword>
<feature type="transmembrane region" description="Helical" evidence="8">
    <location>
        <begin position="434"/>
        <end position="454"/>
    </location>
</feature>
<evidence type="ECO:0000256" key="7">
    <source>
        <dbReference type="ARBA" id="ARBA00023224"/>
    </source>
</evidence>
<comment type="subcellular location">
    <subcellularLocation>
        <location evidence="1">Membrane</location>
        <topology evidence="1">Multi-pass membrane protein</topology>
    </subcellularLocation>
</comment>
<dbReference type="Proteomes" id="UP000663852">
    <property type="component" value="Unassembled WGS sequence"/>
</dbReference>
<dbReference type="AlphaFoldDB" id="A0A813TBQ8"/>
<gene>
    <name evidence="10" type="ORF">EDS130_LOCUS5136</name>
</gene>
<keyword evidence="2 8" id="KW-0812">Transmembrane</keyword>
<keyword evidence="5 8" id="KW-0472">Membrane</keyword>
<feature type="transmembrane region" description="Helical" evidence="8">
    <location>
        <begin position="519"/>
        <end position="545"/>
    </location>
</feature>
<accession>A0A813TBQ8</accession>
<dbReference type="GO" id="GO:0004930">
    <property type="term" value="F:G protein-coupled receptor activity"/>
    <property type="evidence" value="ECO:0007669"/>
    <property type="project" value="UniProtKB-KW"/>
</dbReference>
<feature type="transmembrane region" description="Helical" evidence="8">
    <location>
        <begin position="51"/>
        <end position="71"/>
    </location>
</feature>
<feature type="domain" description="G-protein coupled receptors family 1 profile" evidence="9">
    <location>
        <begin position="328"/>
        <end position="582"/>
    </location>
</feature>
<proteinExistence type="predicted"/>
<evidence type="ECO:0000256" key="6">
    <source>
        <dbReference type="ARBA" id="ARBA00023170"/>
    </source>
</evidence>
<comment type="caution">
    <text evidence="10">The sequence shown here is derived from an EMBL/GenBank/DDBJ whole genome shotgun (WGS) entry which is preliminary data.</text>
</comment>
<feature type="transmembrane region" description="Helical" evidence="8">
    <location>
        <begin position="18"/>
        <end position="39"/>
    </location>
</feature>
<evidence type="ECO:0000313" key="11">
    <source>
        <dbReference type="Proteomes" id="UP000663852"/>
    </source>
</evidence>
<feature type="transmembrane region" description="Helical" evidence="8">
    <location>
        <begin position="249"/>
        <end position="271"/>
    </location>
</feature>
<organism evidence="10 11">
    <name type="scientific">Adineta ricciae</name>
    <name type="common">Rotifer</name>
    <dbReference type="NCBI Taxonomy" id="249248"/>
    <lineage>
        <taxon>Eukaryota</taxon>
        <taxon>Metazoa</taxon>
        <taxon>Spiralia</taxon>
        <taxon>Gnathifera</taxon>
        <taxon>Rotifera</taxon>
        <taxon>Eurotatoria</taxon>
        <taxon>Bdelloidea</taxon>
        <taxon>Adinetida</taxon>
        <taxon>Adinetidae</taxon>
        <taxon>Adineta</taxon>
    </lineage>
</organism>